<protein>
    <recommendedName>
        <fullName evidence="2">PA14 domain-containing protein</fullName>
    </recommendedName>
</protein>
<reference evidence="3" key="1">
    <citation type="submission" date="2021-01" db="UniProtKB">
        <authorList>
            <consortium name="EnsemblMetazoa"/>
        </authorList>
    </citation>
    <scope>IDENTIFICATION</scope>
</reference>
<feature type="domain" description="PA14" evidence="2">
    <location>
        <begin position="224"/>
        <end position="400"/>
    </location>
</feature>
<organism evidence="3 4">
    <name type="scientific">Clytia hemisphaerica</name>
    <dbReference type="NCBI Taxonomy" id="252671"/>
    <lineage>
        <taxon>Eukaryota</taxon>
        <taxon>Metazoa</taxon>
        <taxon>Cnidaria</taxon>
        <taxon>Hydrozoa</taxon>
        <taxon>Hydroidolina</taxon>
        <taxon>Leptothecata</taxon>
        <taxon>Obeliida</taxon>
        <taxon>Clytiidae</taxon>
        <taxon>Clytia</taxon>
    </lineage>
</organism>
<evidence type="ECO:0000256" key="1">
    <source>
        <dbReference type="SAM" id="SignalP"/>
    </source>
</evidence>
<evidence type="ECO:0000313" key="4">
    <source>
        <dbReference type="Proteomes" id="UP000594262"/>
    </source>
</evidence>
<feature type="chain" id="PRO_5029623918" description="PA14 domain-containing protein" evidence="1">
    <location>
        <begin position="21"/>
        <end position="406"/>
    </location>
</feature>
<dbReference type="SUPFAM" id="SSF57414">
    <property type="entry name" value="Hairpin loop containing domain-like"/>
    <property type="match status" value="1"/>
</dbReference>
<feature type="signal peptide" evidence="1">
    <location>
        <begin position="1"/>
        <end position="20"/>
    </location>
</feature>
<sequence length="406" mass="46784">MKRARIFSLLMVLKIHLINAHNILRLADQRSAKFLLRHDGKVPNREPYIEFKTDSVEVCMDRCVAGAPCKSINYNSTLQTCQHIDYDINDGKDYGTKPGWQHYDTGKTQLTRILDGTQNYCVTNTESDPCNPGSGSYYYLRYKPITDASCTGIEAYYEFDETLGTIKHHCSGLFLIKYIGYVTLQPESSLSGSLLTDELNRWRKNSYNFLDHHHSALYPYNGLSDGTWTRYTSYNVLPGAGSTIVLDRIVHPVKFEMMHTTISNFDNFESEFRSRFANGYQKTVYQSDFNIYPSMGDTYAVRMQALFSPDVTGTYSFWLRGDDYALLFIGEDEAPASRQFVAKRPNNYAYYHTDAKGEKFLEKEKLYYIELLFYEHFGGDWLICSMIRPGDVDRIIVSSDHLYPLP</sequence>
<evidence type="ECO:0000313" key="3">
    <source>
        <dbReference type="EnsemblMetazoa" id="CLYHEMP002187.1"/>
    </source>
</evidence>
<keyword evidence="4" id="KW-1185">Reference proteome</keyword>
<dbReference type="OrthoDB" id="6038519at2759"/>
<dbReference type="RefSeq" id="XP_066916415.1">
    <property type="nucleotide sequence ID" value="XM_067060314.1"/>
</dbReference>
<dbReference type="PROSITE" id="PS51820">
    <property type="entry name" value="PA14"/>
    <property type="match status" value="1"/>
</dbReference>
<dbReference type="InterPro" id="IPR003609">
    <property type="entry name" value="Pan_app"/>
</dbReference>
<keyword evidence="1" id="KW-0732">Signal</keyword>
<proteinExistence type="predicted"/>
<dbReference type="AlphaFoldDB" id="A0A7M5UVY2"/>
<dbReference type="EnsemblMetazoa" id="CLYHEMT002187.1">
    <property type="protein sequence ID" value="CLYHEMP002187.1"/>
    <property type="gene ID" value="CLYHEMG002187"/>
</dbReference>
<dbReference type="SUPFAM" id="SSF56988">
    <property type="entry name" value="Anthrax protective antigen"/>
    <property type="match status" value="1"/>
</dbReference>
<dbReference type="Proteomes" id="UP000594262">
    <property type="component" value="Unplaced"/>
</dbReference>
<dbReference type="InterPro" id="IPR011658">
    <property type="entry name" value="PA14_dom"/>
</dbReference>
<dbReference type="GeneID" id="136803583"/>
<dbReference type="Gene3D" id="2.60.120.1560">
    <property type="match status" value="1"/>
</dbReference>
<dbReference type="Pfam" id="PF00024">
    <property type="entry name" value="PAN_1"/>
    <property type="match status" value="1"/>
</dbReference>
<evidence type="ECO:0000259" key="2">
    <source>
        <dbReference type="PROSITE" id="PS51820"/>
    </source>
</evidence>
<accession>A0A7M5UVY2</accession>
<dbReference type="Pfam" id="PF07691">
    <property type="entry name" value="PA14"/>
    <property type="match status" value="1"/>
</dbReference>
<dbReference type="InterPro" id="IPR037524">
    <property type="entry name" value="PA14/GLEYA"/>
</dbReference>
<name>A0A7M5UVY2_9CNID</name>